<accession>B3RYJ3</accession>
<keyword evidence="6" id="KW-0636">Prenylation</keyword>
<evidence type="ECO:0000256" key="6">
    <source>
        <dbReference type="ARBA" id="ARBA00023289"/>
    </source>
</evidence>
<evidence type="ECO:0000256" key="4">
    <source>
        <dbReference type="ARBA" id="ARBA00023136"/>
    </source>
</evidence>
<dbReference type="eggNOG" id="KOG0084">
    <property type="taxonomic scope" value="Eukaryota"/>
</dbReference>
<dbReference type="SMART" id="SM00173">
    <property type="entry name" value="RAS"/>
    <property type="match status" value="1"/>
</dbReference>
<dbReference type="CDD" id="cd04115">
    <property type="entry name" value="Rab33B_Rab33A"/>
    <property type="match status" value="1"/>
</dbReference>
<dbReference type="STRING" id="10228.B3RYJ3"/>
<dbReference type="InterPro" id="IPR027417">
    <property type="entry name" value="P-loop_NTPase"/>
</dbReference>
<evidence type="ECO:0000256" key="7">
    <source>
        <dbReference type="ARBA" id="ARBA00037868"/>
    </source>
</evidence>
<keyword evidence="3" id="KW-0342">GTP-binding</keyword>
<dbReference type="OrthoDB" id="10006973at2759"/>
<dbReference type="PANTHER" id="PTHR47978">
    <property type="match status" value="1"/>
</dbReference>
<keyword evidence="9" id="KW-1185">Reference proteome</keyword>
<dbReference type="GO" id="GO:0032482">
    <property type="term" value="P:Rab protein signal transduction"/>
    <property type="evidence" value="ECO:0007669"/>
    <property type="project" value="InterPro"/>
</dbReference>
<proteinExistence type="inferred from homology"/>
<evidence type="ECO:0000313" key="9">
    <source>
        <dbReference type="Proteomes" id="UP000009022"/>
    </source>
</evidence>
<evidence type="ECO:0000256" key="3">
    <source>
        <dbReference type="ARBA" id="ARBA00023134"/>
    </source>
</evidence>
<reference evidence="8 9" key="1">
    <citation type="journal article" date="2008" name="Nature">
        <title>The Trichoplax genome and the nature of placozoans.</title>
        <authorList>
            <person name="Srivastava M."/>
            <person name="Begovic E."/>
            <person name="Chapman J."/>
            <person name="Putnam N.H."/>
            <person name="Hellsten U."/>
            <person name="Kawashima T."/>
            <person name="Kuo A."/>
            <person name="Mitros T."/>
            <person name="Salamov A."/>
            <person name="Carpenter M.L."/>
            <person name="Signorovitch A.Y."/>
            <person name="Moreno M.A."/>
            <person name="Kamm K."/>
            <person name="Grimwood J."/>
            <person name="Schmutz J."/>
            <person name="Shapiro H."/>
            <person name="Grigoriev I.V."/>
            <person name="Buss L.W."/>
            <person name="Schierwater B."/>
            <person name="Dellaporta S.L."/>
            <person name="Rokhsar D.S."/>
        </authorList>
    </citation>
    <scope>NUCLEOTIDE SEQUENCE [LARGE SCALE GENOMIC DNA]</scope>
    <source>
        <strain evidence="8 9">Grell-BS-1999</strain>
    </source>
</reference>
<name>B3RYJ3_TRIAD</name>
<dbReference type="HOGENOM" id="CLU_041217_10_3_1"/>
<organism evidence="8 9">
    <name type="scientific">Trichoplax adhaerens</name>
    <name type="common">Trichoplax reptans</name>
    <dbReference type="NCBI Taxonomy" id="10228"/>
    <lineage>
        <taxon>Eukaryota</taxon>
        <taxon>Metazoa</taxon>
        <taxon>Placozoa</taxon>
        <taxon>Uniplacotomia</taxon>
        <taxon>Trichoplacea</taxon>
        <taxon>Trichoplacidae</taxon>
        <taxon>Trichoplax</taxon>
    </lineage>
</organism>
<dbReference type="PhylomeDB" id="B3RYJ3"/>
<dbReference type="PRINTS" id="PR00449">
    <property type="entry name" value="RASTRNSFRMNG"/>
</dbReference>
<dbReference type="KEGG" id="tad:TRIADDRAFT_5345"/>
<protein>
    <submittedName>
        <fullName evidence="8">Uncharacterized protein</fullName>
    </submittedName>
</protein>
<comment type="similarity">
    <text evidence="1">Belongs to the small GTPase superfamily. Rab family.</text>
</comment>
<dbReference type="SMART" id="SM00174">
    <property type="entry name" value="RHO"/>
    <property type="match status" value="1"/>
</dbReference>
<dbReference type="RefSeq" id="XP_002112939.1">
    <property type="nucleotide sequence ID" value="XM_002112903.1"/>
</dbReference>
<dbReference type="InterPro" id="IPR041822">
    <property type="entry name" value="Rab33A/B"/>
</dbReference>
<dbReference type="Pfam" id="PF00071">
    <property type="entry name" value="Ras"/>
    <property type="match status" value="1"/>
</dbReference>
<keyword evidence="5" id="KW-0449">Lipoprotein</keyword>
<dbReference type="InParanoid" id="B3RYJ3"/>
<dbReference type="SMART" id="SM00175">
    <property type="entry name" value="RAB"/>
    <property type="match status" value="1"/>
</dbReference>
<dbReference type="SUPFAM" id="SSF52540">
    <property type="entry name" value="P-loop containing nucleoside triphosphate hydrolases"/>
    <property type="match status" value="1"/>
</dbReference>
<dbReference type="GO" id="GO:0003924">
    <property type="term" value="F:GTPase activity"/>
    <property type="evidence" value="ECO:0000318"/>
    <property type="project" value="GO_Central"/>
</dbReference>
<dbReference type="AlphaFoldDB" id="B3RYJ3"/>
<dbReference type="OMA" id="PLWIEEC"/>
<dbReference type="FunCoup" id="B3RYJ3">
    <property type="interactions" value="1351"/>
</dbReference>
<evidence type="ECO:0000256" key="5">
    <source>
        <dbReference type="ARBA" id="ARBA00023288"/>
    </source>
</evidence>
<dbReference type="PROSITE" id="PS51421">
    <property type="entry name" value="RAS"/>
    <property type="match status" value="1"/>
</dbReference>
<dbReference type="CTD" id="6753711"/>
<comment type="subcellular location">
    <subcellularLocation>
        <location evidence="7">Endomembrane system</location>
        <topology evidence="7">Lipid-anchor</topology>
    </subcellularLocation>
</comment>
<keyword evidence="4" id="KW-0472">Membrane</keyword>
<dbReference type="NCBIfam" id="TIGR00231">
    <property type="entry name" value="small_GTP"/>
    <property type="match status" value="1"/>
</dbReference>
<dbReference type="GeneID" id="6753711"/>
<evidence type="ECO:0000313" key="8">
    <source>
        <dbReference type="EMBL" id="EDV25049.1"/>
    </source>
</evidence>
<dbReference type="PROSITE" id="PS51419">
    <property type="entry name" value="RAB"/>
    <property type="match status" value="1"/>
</dbReference>
<feature type="non-terminal residue" evidence="8">
    <location>
        <position position="1"/>
    </location>
</feature>
<dbReference type="GO" id="GO:0005525">
    <property type="term" value="F:GTP binding"/>
    <property type="evidence" value="ECO:0000318"/>
    <property type="project" value="GO_Central"/>
</dbReference>
<dbReference type="Gene3D" id="3.40.50.300">
    <property type="entry name" value="P-loop containing nucleotide triphosphate hydrolases"/>
    <property type="match status" value="1"/>
</dbReference>
<dbReference type="InterPro" id="IPR005225">
    <property type="entry name" value="Small_GTP-bd"/>
</dbReference>
<sequence>YKIIIVGDSNVGKTCLAWRFCSGQFLHKTAATIGVDFQEKSMELEGEIIKLQVWDTAGQERFRKSMVQHYYRNVQAVIFCYDVTKLASFDALAIWLEEFDRYSTTNNIPRILVGNKCDCKSKKVVSSNMARKFADAHNMPLWETSAKDDKEQDTIRAIFLTLAHKLKYQRPLM</sequence>
<evidence type="ECO:0000256" key="2">
    <source>
        <dbReference type="ARBA" id="ARBA00022741"/>
    </source>
</evidence>
<feature type="non-terminal residue" evidence="8">
    <location>
        <position position="173"/>
    </location>
</feature>
<dbReference type="GO" id="GO:0005768">
    <property type="term" value="C:endosome"/>
    <property type="evidence" value="ECO:0000318"/>
    <property type="project" value="GO_Central"/>
</dbReference>
<gene>
    <name evidence="8" type="ORF">TRIADDRAFT_5345</name>
</gene>
<dbReference type="SMART" id="SM00176">
    <property type="entry name" value="RAN"/>
    <property type="match status" value="1"/>
</dbReference>
<dbReference type="EMBL" id="DS985245">
    <property type="protein sequence ID" value="EDV25049.1"/>
    <property type="molecule type" value="Genomic_DNA"/>
</dbReference>
<evidence type="ECO:0000256" key="1">
    <source>
        <dbReference type="ARBA" id="ARBA00006270"/>
    </source>
</evidence>
<dbReference type="FunFam" id="3.40.50.300:FF:002685">
    <property type="entry name" value="RAB33A, member RAS oncogene family"/>
    <property type="match status" value="1"/>
</dbReference>
<dbReference type="InterPro" id="IPR001806">
    <property type="entry name" value="Small_GTPase"/>
</dbReference>
<keyword evidence="2" id="KW-0547">Nucleotide-binding</keyword>
<dbReference type="Proteomes" id="UP000009022">
    <property type="component" value="Unassembled WGS sequence"/>
</dbReference>
<dbReference type="GO" id="GO:0005794">
    <property type="term" value="C:Golgi apparatus"/>
    <property type="evidence" value="ECO:0000318"/>
    <property type="project" value="GO_Central"/>
</dbReference>